<keyword evidence="5" id="KW-0175">Coiled coil</keyword>
<name>A0ABV7THN2_9RHOB</name>
<dbReference type="PRINTS" id="PR00344">
    <property type="entry name" value="BCTRLSENSOR"/>
</dbReference>
<dbReference type="SUPFAM" id="SSF55874">
    <property type="entry name" value="ATPase domain of HSP90 chaperone/DNA topoisomerase II/histidine kinase"/>
    <property type="match status" value="1"/>
</dbReference>
<evidence type="ECO:0000256" key="2">
    <source>
        <dbReference type="ARBA" id="ARBA00012438"/>
    </source>
</evidence>
<evidence type="ECO:0000256" key="4">
    <source>
        <dbReference type="PROSITE-ProRule" id="PRU00169"/>
    </source>
</evidence>
<dbReference type="InterPro" id="IPR013656">
    <property type="entry name" value="PAS_4"/>
</dbReference>
<dbReference type="InterPro" id="IPR011006">
    <property type="entry name" value="CheY-like_superfamily"/>
</dbReference>
<feature type="modified residue" description="4-aspartylphosphate" evidence="4">
    <location>
        <position position="576"/>
    </location>
</feature>
<dbReference type="PROSITE" id="PS50109">
    <property type="entry name" value="HIS_KIN"/>
    <property type="match status" value="1"/>
</dbReference>
<feature type="domain" description="Response regulatory" evidence="7">
    <location>
        <begin position="526"/>
        <end position="638"/>
    </location>
</feature>
<feature type="coiled-coil region" evidence="5">
    <location>
        <begin position="156"/>
        <end position="193"/>
    </location>
</feature>
<dbReference type="SUPFAM" id="SSF52172">
    <property type="entry name" value="CheY-like"/>
    <property type="match status" value="1"/>
</dbReference>
<dbReference type="PANTHER" id="PTHR43065">
    <property type="entry name" value="SENSOR HISTIDINE KINASE"/>
    <property type="match status" value="1"/>
</dbReference>
<dbReference type="RefSeq" id="WP_386736006.1">
    <property type="nucleotide sequence ID" value="NZ_JBHRXI010000012.1"/>
</dbReference>
<dbReference type="Proteomes" id="UP001595629">
    <property type="component" value="Unassembled WGS sequence"/>
</dbReference>
<evidence type="ECO:0000256" key="5">
    <source>
        <dbReference type="SAM" id="Coils"/>
    </source>
</evidence>
<dbReference type="Gene3D" id="3.40.50.2300">
    <property type="match status" value="1"/>
</dbReference>
<dbReference type="InterPro" id="IPR001789">
    <property type="entry name" value="Sig_transdc_resp-reg_receiver"/>
</dbReference>
<organism evidence="8 9">
    <name type="scientific">Lutimaribacter marinistellae</name>
    <dbReference type="NCBI Taxonomy" id="1820329"/>
    <lineage>
        <taxon>Bacteria</taxon>
        <taxon>Pseudomonadati</taxon>
        <taxon>Pseudomonadota</taxon>
        <taxon>Alphaproteobacteria</taxon>
        <taxon>Rhodobacterales</taxon>
        <taxon>Roseobacteraceae</taxon>
        <taxon>Lutimaribacter</taxon>
    </lineage>
</organism>
<dbReference type="Pfam" id="PF00072">
    <property type="entry name" value="Response_reg"/>
    <property type="match status" value="1"/>
</dbReference>
<protein>
    <recommendedName>
        <fullName evidence="2">histidine kinase</fullName>
        <ecNumber evidence="2">2.7.13.3</ecNumber>
    </recommendedName>
</protein>
<dbReference type="InterPro" id="IPR005467">
    <property type="entry name" value="His_kinase_dom"/>
</dbReference>
<keyword evidence="9" id="KW-1185">Reference proteome</keyword>
<dbReference type="InterPro" id="IPR004358">
    <property type="entry name" value="Sig_transdc_His_kin-like_C"/>
</dbReference>
<dbReference type="EMBL" id="JBHRXI010000012">
    <property type="protein sequence ID" value="MFC3614733.1"/>
    <property type="molecule type" value="Genomic_DNA"/>
</dbReference>
<proteinExistence type="predicted"/>
<dbReference type="SUPFAM" id="SSF55785">
    <property type="entry name" value="PYP-like sensor domain (PAS domain)"/>
    <property type="match status" value="1"/>
</dbReference>
<evidence type="ECO:0000259" key="7">
    <source>
        <dbReference type="PROSITE" id="PS50110"/>
    </source>
</evidence>
<dbReference type="SUPFAM" id="SSF47384">
    <property type="entry name" value="Homodimeric domain of signal transducing histidine kinase"/>
    <property type="match status" value="1"/>
</dbReference>
<evidence type="ECO:0000256" key="3">
    <source>
        <dbReference type="ARBA" id="ARBA00022553"/>
    </source>
</evidence>
<accession>A0ABV7THN2</accession>
<feature type="domain" description="Histidine kinase" evidence="6">
    <location>
        <begin position="312"/>
        <end position="518"/>
    </location>
</feature>
<dbReference type="InterPro" id="IPR003594">
    <property type="entry name" value="HATPase_dom"/>
</dbReference>
<dbReference type="Gene3D" id="1.10.287.130">
    <property type="match status" value="1"/>
</dbReference>
<gene>
    <name evidence="8" type="ORF">ACFORG_13245</name>
</gene>
<dbReference type="InterPro" id="IPR036890">
    <property type="entry name" value="HATPase_C_sf"/>
</dbReference>
<dbReference type="SMART" id="SM00448">
    <property type="entry name" value="REC"/>
    <property type="match status" value="1"/>
</dbReference>
<dbReference type="EC" id="2.7.13.3" evidence="2"/>
<dbReference type="InterPro" id="IPR036097">
    <property type="entry name" value="HisK_dim/P_sf"/>
</dbReference>
<evidence type="ECO:0000256" key="1">
    <source>
        <dbReference type="ARBA" id="ARBA00000085"/>
    </source>
</evidence>
<comment type="caution">
    <text evidence="8">The sequence shown here is derived from an EMBL/GenBank/DDBJ whole genome shotgun (WGS) entry which is preliminary data.</text>
</comment>
<dbReference type="SMART" id="SM00387">
    <property type="entry name" value="HATPase_c"/>
    <property type="match status" value="1"/>
</dbReference>
<dbReference type="Pfam" id="PF08448">
    <property type="entry name" value="PAS_4"/>
    <property type="match status" value="1"/>
</dbReference>
<dbReference type="InterPro" id="IPR035965">
    <property type="entry name" value="PAS-like_dom_sf"/>
</dbReference>
<dbReference type="Gene3D" id="3.30.565.10">
    <property type="entry name" value="Histidine kinase-like ATPase, C-terminal domain"/>
    <property type="match status" value="1"/>
</dbReference>
<dbReference type="InterPro" id="IPR003661">
    <property type="entry name" value="HisK_dim/P_dom"/>
</dbReference>
<comment type="catalytic activity">
    <reaction evidence="1">
        <text>ATP + protein L-histidine = ADP + protein N-phospho-L-histidine.</text>
        <dbReference type="EC" id="2.7.13.3"/>
    </reaction>
</comment>
<dbReference type="Pfam" id="PF12860">
    <property type="entry name" value="PAS_7"/>
    <property type="match status" value="1"/>
</dbReference>
<keyword evidence="3 4" id="KW-0597">Phosphoprotein</keyword>
<evidence type="ECO:0000313" key="8">
    <source>
        <dbReference type="EMBL" id="MFC3614733.1"/>
    </source>
</evidence>
<dbReference type="Gene3D" id="3.30.450.20">
    <property type="entry name" value="PAS domain"/>
    <property type="match status" value="2"/>
</dbReference>
<evidence type="ECO:0000259" key="6">
    <source>
        <dbReference type="PROSITE" id="PS50109"/>
    </source>
</evidence>
<reference evidence="9" key="1">
    <citation type="journal article" date="2019" name="Int. J. Syst. Evol. Microbiol.">
        <title>The Global Catalogue of Microorganisms (GCM) 10K type strain sequencing project: providing services to taxonomists for standard genome sequencing and annotation.</title>
        <authorList>
            <consortium name="The Broad Institute Genomics Platform"/>
            <consortium name="The Broad Institute Genome Sequencing Center for Infectious Disease"/>
            <person name="Wu L."/>
            <person name="Ma J."/>
        </authorList>
    </citation>
    <scope>NUCLEOTIDE SEQUENCE [LARGE SCALE GENOMIC DNA]</scope>
    <source>
        <strain evidence="9">KCTC 42911</strain>
    </source>
</reference>
<sequence>MSDKITKPLEISDTRVKAMTTAGLNLIGQALSIYDSDLRLAVSNKRFQEMFGLPDELVEPGADFADTIRFLAEQGEYAPETDIQEIIRSRVEQALAFEPHYIERIRPNGQVISVEGAPLPQGGWVAVYTDITSTKRVETLLRARSEELSDQLLTHAEELSATNRELAATISALEEAKRQLTEIEARTRLTTEMMPAHIAHVGADRRYSYSNRRLSAVMPGRPSDIVGLHIADALGPAVYAKIEPYLERAFAGRNSVFEFAEPQDRRRIRASFTSDGAGGVFILSVDITEETQARVALQQSRRRAMAAQMTSGLAHDFSNLLTIILGMQGKLERMPIPEGAAELVEATKKAARRGGRLLNRIADMTGSRTLRPVATDLHGLLEDLRLLASPSLPRAVGLSVLDNTPDEALMLDPGMLQDALLNLVLNSRDACGPSGQITVSAHAVARTWVEITVGDTGPGFSKEALEKALNPFFTTKGSEGSGLGLPMAYDMAKLAGGDLRLSNTPTGAAVTLRLPYRVAPKISGGLALLVEDNDELRAQFRDMLVELGHTVIEASSVDEACALAADIEGIELVLSDLRLEGAATGLDLVKRLSSDLPCMLMTSLPLSDPLHRAALDHCPVLRKPFTRAHLAALLGSEAE</sequence>
<dbReference type="PROSITE" id="PS50110">
    <property type="entry name" value="RESPONSE_REGULATORY"/>
    <property type="match status" value="1"/>
</dbReference>
<evidence type="ECO:0000313" key="9">
    <source>
        <dbReference type="Proteomes" id="UP001595629"/>
    </source>
</evidence>
<dbReference type="PANTHER" id="PTHR43065:SF42">
    <property type="entry name" value="TWO-COMPONENT SENSOR PPRA"/>
    <property type="match status" value="1"/>
</dbReference>
<dbReference type="CDD" id="cd00082">
    <property type="entry name" value="HisKA"/>
    <property type="match status" value="1"/>
</dbReference>
<dbReference type="Pfam" id="PF02518">
    <property type="entry name" value="HATPase_c"/>
    <property type="match status" value="1"/>
</dbReference>
<dbReference type="CDD" id="cd00156">
    <property type="entry name" value="REC"/>
    <property type="match status" value="1"/>
</dbReference>